<comment type="caution">
    <text evidence="1">The sequence shown here is derived from an EMBL/GenBank/DDBJ whole genome shotgun (WGS) entry which is preliminary data.</text>
</comment>
<protein>
    <submittedName>
        <fullName evidence="1">Uncharacterized protein</fullName>
    </submittedName>
</protein>
<reference evidence="1 2" key="1">
    <citation type="submission" date="2009-10" db="EMBL/GenBank/DDBJ databases">
        <authorList>
            <person name="Weinstock G."/>
            <person name="Sodergren E."/>
            <person name="Clifton S."/>
            <person name="Fulton L."/>
            <person name="Fulton B."/>
            <person name="Courtney L."/>
            <person name="Fronick C."/>
            <person name="Harrison M."/>
            <person name="Strong C."/>
            <person name="Farmer C."/>
            <person name="Delahaunty K."/>
            <person name="Markovic C."/>
            <person name="Hall O."/>
            <person name="Minx P."/>
            <person name="Tomlinson C."/>
            <person name="Mitreva M."/>
            <person name="Nelson J."/>
            <person name="Hou S."/>
            <person name="Wollam A."/>
            <person name="Pepin K.H."/>
            <person name="Johnson M."/>
            <person name="Bhonagiri V."/>
            <person name="Nash W.E."/>
            <person name="Warren W."/>
            <person name="Chinwalla A."/>
            <person name="Mardis E.R."/>
            <person name="Wilson R.K."/>
        </authorList>
    </citation>
    <scope>NUCLEOTIDE SEQUENCE [LARGE SCALE GENOMIC DNA]</scope>
    <source>
        <strain evidence="1 2">ATCC 14685</strain>
    </source>
</reference>
<accession>D0W578</accession>
<dbReference type="STRING" id="546262.NEICINOT_04827"/>
<name>D0W578_NEICI</name>
<evidence type="ECO:0000313" key="2">
    <source>
        <dbReference type="Proteomes" id="UP000003294"/>
    </source>
</evidence>
<dbReference type="AlphaFoldDB" id="D0W578"/>
<dbReference type="EMBL" id="ACDY02000012">
    <property type="protein sequence ID" value="EEZ71077.1"/>
    <property type="molecule type" value="Genomic_DNA"/>
</dbReference>
<evidence type="ECO:0000313" key="1">
    <source>
        <dbReference type="EMBL" id="EEZ71077.1"/>
    </source>
</evidence>
<dbReference type="Proteomes" id="UP000003294">
    <property type="component" value="Unassembled WGS sequence"/>
</dbReference>
<organism evidence="1 2">
    <name type="scientific">Neisseria cinerea ATCC 14685</name>
    <dbReference type="NCBI Taxonomy" id="546262"/>
    <lineage>
        <taxon>Bacteria</taxon>
        <taxon>Pseudomonadati</taxon>
        <taxon>Pseudomonadota</taxon>
        <taxon>Betaproteobacteria</taxon>
        <taxon>Neisseriales</taxon>
        <taxon>Neisseriaceae</taxon>
        <taxon>Neisseria</taxon>
    </lineage>
</organism>
<gene>
    <name evidence="1" type="ORF">NEICINOT_04827</name>
</gene>
<proteinExistence type="predicted"/>
<sequence length="50" mass="5821">MVFSGKINQAQSVSDDLIESQNLRIFYAMSVFFSRKGQCRLKILQTAFRF</sequence>